<keyword evidence="1" id="KW-1133">Transmembrane helix</keyword>
<proteinExistence type="predicted"/>
<keyword evidence="1" id="KW-0472">Membrane</keyword>
<reference evidence="2" key="1">
    <citation type="submission" date="2015-11" db="EMBL/GenBank/DDBJ databases">
        <title>De novo transcriptome assembly of four potential Pierce s Disease insect vectors from Arizona vineyards.</title>
        <authorList>
            <person name="Tassone E.E."/>
        </authorList>
    </citation>
    <scope>NUCLEOTIDE SEQUENCE</scope>
</reference>
<protein>
    <submittedName>
        <fullName evidence="2">Uncharacterized protein</fullName>
    </submittedName>
</protein>
<dbReference type="AlphaFoldDB" id="A0A1B6JW36"/>
<sequence>MVLTVTVAPESSIQEFWNLLCSLFMLFLDVIRNIVFPRRQVNARHNILKNFKYEYEVLKEGPEGIIEERHLYYMKGSTPCFPGMQIDSTGRCRPVTTPEME</sequence>
<name>A0A1B6JW36_9HEMI</name>
<gene>
    <name evidence="2" type="ORF">g.9547</name>
</gene>
<evidence type="ECO:0000313" key="2">
    <source>
        <dbReference type="EMBL" id="JAT03380.1"/>
    </source>
</evidence>
<feature type="transmembrane region" description="Helical" evidence="1">
    <location>
        <begin position="16"/>
        <end position="35"/>
    </location>
</feature>
<accession>A0A1B6JW36</accession>
<keyword evidence="1" id="KW-0812">Transmembrane</keyword>
<organism evidence="2">
    <name type="scientific">Homalodisca liturata</name>
    <dbReference type="NCBI Taxonomy" id="320908"/>
    <lineage>
        <taxon>Eukaryota</taxon>
        <taxon>Metazoa</taxon>
        <taxon>Ecdysozoa</taxon>
        <taxon>Arthropoda</taxon>
        <taxon>Hexapoda</taxon>
        <taxon>Insecta</taxon>
        <taxon>Pterygota</taxon>
        <taxon>Neoptera</taxon>
        <taxon>Paraneoptera</taxon>
        <taxon>Hemiptera</taxon>
        <taxon>Auchenorrhyncha</taxon>
        <taxon>Membracoidea</taxon>
        <taxon>Cicadellidae</taxon>
        <taxon>Cicadellinae</taxon>
        <taxon>Proconiini</taxon>
        <taxon>Homalodisca</taxon>
    </lineage>
</organism>
<evidence type="ECO:0000256" key="1">
    <source>
        <dbReference type="SAM" id="Phobius"/>
    </source>
</evidence>
<dbReference type="EMBL" id="GECU01004327">
    <property type="protein sequence ID" value="JAT03380.1"/>
    <property type="molecule type" value="Transcribed_RNA"/>
</dbReference>